<dbReference type="Pfam" id="PF13292">
    <property type="entry name" value="DXP_synthase_N"/>
    <property type="match status" value="1"/>
</dbReference>
<evidence type="ECO:0000256" key="7">
    <source>
        <dbReference type="ARBA" id="ARBA00022977"/>
    </source>
</evidence>
<keyword evidence="5 10" id="KW-0479">Metal-binding</keyword>
<evidence type="ECO:0000313" key="13">
    <source>
        <dbReference type="EMBL" id="STQ86057.1"/>
    </source>
</evidence>
<keyword evidence="8 10" id="KW-0786">Thiamine pyrophosphate</keyword>
<dbReference type="SUPFAM" id="SSF52518">
    <property type="entry name" value="Thiamin diphosphate-binding fold (THDP-binding)"/>
    <property type="match status" value="1"/>
</dbReference>
<dbReference type="Proteomes" id="UP000255139">
    <property type="component" value="Unassembled WGS sequence"/>
</dbReference>
<dbReference type="GO" id="GO:0009228">
    <property type="term" value="P:thiamine biosynthetic process"/>
    <property type="evidence" value="ECO:0007669"/>
    <property type="project" value="UniProtKB-UniRule"/>
</dbReference>
<proteinExistence type="inferred from homology"/>
<dbReference type="InterPro" id="IPR005475">
    <property type="entry name" value="Transketolase-like_Pyr-bd"/>
</dbReference>
<dbReference type="InterPro" id="IPR009014">
    <property type="entry name" value="Transketo_C/PFOR_II"/>
</dbReference>
<dbReference type="HAMAP" id="MF_00315">
    <property type="entry name" value="DXP_synth"/>
    <property type="match status" value="1"/>
</dbReference>
<evidence type="ECO:0000256" key="4">
    <source>
        <dbReference type="ARBA" id="ARBA00022679"/>
    </source>
</evidence>
<dbReference type="InterPro" id="IPR020826">
    <property type="entry name" value="Transketolase_BS"/>
</dbReference>
<evidence type="ECO:0000256" key="9">
    <source>
        <dbReference type="ARBA" id="ARBA00023229"/>
    </source>
</evidence>
<reference evidence="13 16" key="2">
    <citation type="submission" date="2018-06" db="EMBL/GenBank/DDBJ databases">
        <authorList>
            <consortium name="Pathogen Informatics"/>
            <person name="Doyle S."/>
        </authorList>
    </citation>
    <scope>NUCLEOTIDE SEQUENCE [LARGE SCALE GENOMIC DNA]</scope>
    <source>
        <strain evidence="13 16">NCTC12714</strain>
    </source>
</reference>
<dbReference type="Gene3D" id="3.40.50.970">
    <property type="match status" value="2"/>
</dbReference>
<evidence type="ECO:0000259" key="12">
    <source>
        <dbReference type="SMART" id="SM00861"/>
    </source>
</evidence>
<dbReference type="Gene3D" id="3.40.50.920">
    <property type="match status" value="1"/>
</dbReference>
<dbReference type="Pfam" id="PF02780">
    <property type="entry name" value="Transketolase_C"/>
    <property type="match status" value="1"/>
</dbReference>
<keyword evidence="4 10" id="KW-0808">Transferase</keyword>
<dbReference type="UniPathway" id="UPA00064">
    <property type="reaction ID" value="UER00091"/>
</dbReference>
<comment type="cofactor">
    <cofactor evidence="10">
        <name>Mg(2+)</name>
        <dbReference type="ChEBI" id="CHEBI:18420"/>
    </cofactor>
    <text evidence="10">Binds 1 Mg(2+) ion per subunit.</text>
</comment>
<comment type="catalytic activity">
    <reaction evidence="10">
        <text>D-glyceraldehyde 3-phosphate + pyruvate + H(+) = 1-deoxy-D-xylulose 5-phosphate + CO2</text>
        <dbReference type="Rhea" id="RHEA:12605"/>
        <dbReference type="ChEBI" id="CHEBI:15361"/>
        <dbReference type="ChEBI" id="CHEBI:15378"/>
        <dbReference type="ChEBI" id="CHEBI:16526"/>
        <dbReference type="ChEBI" id="CHEBI:57792"/>
        <dbReference type="ChEBI" id="CHEBI:59776"/>
        <dbReference type="EC" id="2.2.1.7"/>
    </reaction>
</comment>
<dbReference type="CDD" id="cd02007">
    <property type="entry name" value="TPP_DXS"/>
    <property type="match status" value="1"/>
</dbReference>
<comment type="cofactor">
    <cofactor evidence="10">
        <name>thiamine diphosphate</name>
        <dbReference type="ChEBI" id="CHEBI:58937"/>
    </cofactor>
    <text evidence="10">Binds 1 thiamine pyrophosphate per subunit.</text>
</comment>
<feature type="binding site" evidence="10">
    <location>
        <position position="104"/>
    </location>
    <ligand>
        <name>thiamine diphosphate</name>
        <dbReference type="ChEBI" id="CHEBI:58937"/>
    </ligand>
</feature>
<dbReference type="EMBL" id="JRPD02000003">
    <property type="protein sequence ID" value="TLE01181.1"/>
    <property type="molecule type" value="Genomic_DNA"/>
</dbReference>
<evidence type="ECO:0000256" key="11">
    <source>
        <dbReference type="SAM" id="Coils"/>
    </source>
</evidence>
<dbReference type="SMART" id="SM00861">
    <property type="entry name" value="Transket_pyr"/>
    <property type="match status" value="1"/>
</dbReference>
<feature type="domain" description="Transketolase-like pyrimidine-binding" evidence="12">
    <location>
        <begin position="352"/>
        <end position="516"/>
    </location>
</feature>
<dbReference type="PANTHER" id="PTHR43322">
    <property type="entry name" value="1-D-DEOXYXYLULOSE 5-PHOSPHATE SYNTHASE-RELATED"/>
    <property type="match status" value="1"/>
</dbReference>
<dbReference type="CDD" id="cd07033">
    <property type="entry name" value="TPP_PYR_DXS_TK_like"/>
    <property type="match status" value="1"/>
</dbReference>
<dbReference type="InterPro" id="IPR049557">
    <property type="entry name" value="Transketolase_CS"/>
</dbReference>
<dbReference type="EMBL" id="UGJE01000002">
    <property type="protein sequence ID" value="STQ86057.1"/>
    <property type="molecule type" value="Genomic_DNA"/>
</dbReference>
<feature type="binding site" evidence="10">
    <location>
        <begin position="145"/>
        <end position="147"/>
    </location>
    <ligand>
        <name>thiamine diphosphate</name>
        <dbReference type="ChEBI" id="CHEBI:58937"/>
    </ligand>
</feature>
<dbReference type="Proteomes" id="UP000029922">
    <property type="component" value="Unassembled WGS sequence"/>
</dbReference>
<sequence>MQQYSLVANNNHKDKTQELTKKDSNITQSILQQFKSGRNIRTRLQGASIKSLEEISQAIRDRILEVVSKNGGHLSSTLGAVELIVGMHAVYDCAKHPFIYDVSHQAYAHKLITGRYSQFSTLRQFGGISGFIAPYESTLDYFIAGHSSTSLSLAVGVAKARRLNIISNKQNGNSRLTGKPIAMIGDGAMSAGLVYEALNELGDLKLPVVILLNDNEMSIAKPIGVISKILSKTIASPLYQSMREKVKKIVEKMPDGTAFIAKRFEESFKLITPGLLFEEFGIDYIGPINGNNIEEVVSVLKSTQNLNRPVLIHCQTTKGKGYQIAEGRYEKWHGVPPFDLNTGKALNTNKMENPTQIFSKTLFDMAKSNDNIVGVTAAMPSGTGIDRLIDEFPDRFFDVAIAEQHAVTSMAAMAKEGFKPYIAIYSTFLQRAFDQIVHDVSIMNLPVVFCIDRAGLVGEDGETHQGLLDIAYLQGIPNIILTAPRDNASLEQALWWSIEVDSPIGIRYPRGKFITQDFYENNKDQTKLISKLALKLTSESPSHNKESLTSEALENKVLTADSKLQQIQKRRYIANSIISFALSNARRDYKSYLQERKAQMVLIWEEELKHIIQAIQKNKNDLTSNLDLTNKDVEANLSVKNHNSQDYLINTNKLQNINNSPYNSYKILLLGYGNGVGRAASTLESMYANYAIQADIMDIVFLKPLDTKSIKQALAQYSHIFVFSDNYKINGVGARVMQFAAELYASDMLDKIPKIISFEIGDMFVKHGKVDLVDQSLKLDSKSLARRIYEAII</sequence>
<feature type="binding site" evidence="10">
    <location>
        <position position="403"/>
    </location>
    <ligand>
        <name>thiamine diphosphate</name>
        <dbReference type="ChEBI" id="CHEBI:58937"/>
    </ligand>
</feature>
<feature type="binding site" evidence="10">
    <location>
        <position position="215"/>
    </location>
    <ligand>
        <name>Mg(2+)</name>
        <dbReference type="ChEBI" id="CHEBI:18420"/>
    </ligand>
</feature>
<dbReference type="NCBIfam" id="TIGR00204">
    <property type="entry name" value="dxs"/>
    <property type="match status" value="1"/>
</dbReference>
<keyword evidence="9 10" id="KW-0414">Isoprene biosynthesis</keyword>
<evidence type="ECO:0000256" key="8">
    <source>
        <dbReference type="ARBA" id="ARBA00023052"/>
    </source>
</evidence>
<feature type="binding site" evidence="10">
    <location>
        <begin position="187"/>
        <end position="188"/>
    </location>
    <ligand>
        <name>thiamine diphosphate</name>
        <dbReference type="ChEBI" id="CHEBI:58937"/>
    </ligand>
</feature>
<dbReference type="EC" id="2.2.1.7" evidence="10"/>
<dbReference type="NCBIfam" id="NF003933">
    <property type="entry name" value="PRK05444.2-2"/>
    <property type="match status" value="1"/>
</dbReference>
<evidence type="ECO:0000313" key="15">
    <source>
        <dbReference type="Proteomes" id="UP000029922"/>
    </source>
</evidence>
<keyword evidence="7 10" id="KW-0784">Thiamine biosynthesis</keyword>
<dbReference type="GO" id="GO:0019288">
    <property type="term" value="P:isopentenyl diphosphate biosynthetic process, methylerythritol 4-phosphate pathway"/>
    <property type="evidence" value="ECO:0007669"/>
    <property type="project" value="TreeGrafter"/>
</dbReference>
<evidence type="ECO:0000256" key="1">
    <source>
        <dbReference type="ARBA" id="ARBA00004980"/>
    </source>
</evidence>
<evidence type="ECO:0000256" key="2">
    <source>
        <dbReference type="ARBA" id="ARBA00011081"/>
    </source>
</evidence>
<dbReference type="InterPro" id="IPR033248">
    <property type="entry name" value="Transketolase_C"/>
</dbReference>
<evidence type="ECO:0000256" key="10">
    <source>
        <dbReference type="HAMAP-Rule" id="MF_00315"/>
    </source>
</evidence>
<feature type="binding site" evidence="10">
    <location>
        <position position="215"/>
    </location>
    <ligand>
        <name>thiamine diphosphate</name>
        <dbReference type="ChEBI" id="CHEBI:58937"/>
    </ligand>
</feature>
<dbReference type="GO" id="GO:0008661">
    <property type="term" value="F:1-deoxy-D-xylulose-5-phosphate synthase activity"/>
    <property type="evidence" value="ECO:0007669"/>
    <property type="project" value="UniProtKB-UniRule"/>
</dbReference>
<organism evidence="13 16">
    <name type="scientific">Helicobacter muridarum</name>
    <dbReference type="NCBI Taxonomy" id="216"/>
    <lineage>
        <taxon>Bacteria</taxon>
        <taxon>Pseudomonadati</taxon>
        <taxon>Campylobacterota</taxon>
        <taxon>Epsilonproteobacteria</taxon>
        <taxon>Campylobacterales</taxon>
        <taxon>Helicobacteraceae</taxon>
        <taxon>Helicobacter</taxon>
    </lineage>
</organism>
<feature type="binding site" evidence="10">
    <location>
        <position position="186"/>
    </location>
    <ligand>
        <name>Mg(2+)</name>
        <dbReference type="ChEBI" id="CHEBI:18420"/>
    </ligand>
</feature>
<dbReference type="SUPFAM" id="SSF52922">
    <property type="entry name" value="TK C-terminal domain-like"/>
    <property type="match status" value="1"/>
</dbReference>
<feature type="coiled-coil region" evidence="11">
    <location>
        <begin position="605"/>
        <end position="632"/>
    </location>
</feature>
<evidence type="ECO:0000313" key="14">
    <source>
        <dbReference type="EMBL" id="TLE01181.1"/>
    </source>
</evidence>
<feature type="binding site" evidence="10">
    <location>
        <position position="322"/>
    </location>
    <ligand>
        <name>thiamine diphosphate</name>
        <dbReference type="ChEBI" id="CHEBI:58937"/>
    </ligand>
</feature>
<comment type="subunit">
    <text evidence="3 10">Homodimer.</text>
</comment>
<comment type="function">
    <text evidence="10">Catalyzes the acyloin condensation reaction between C atoms 2 and 3 of pyruvate and glyceraldehyde 3-phosphate to yield 1-deoxy-D-xylulose-5-phosphate (DXP).</text>
</comment>
<keyword evidence="11" id="KW-0175">Coiled coil</keyword>
<dbReference type="AlphaFoldDB" id="A0A377PTX4"/>
<dbReference type="GO" id="GO:0030976">
    <property type="term" value="F:thiamine pyrophosphate binding"/>
    <property type="evidence" value="ECO:0007669"/>
    <property type="project" value="UniProtKB-UniRule"/>
</dbReference>
<dbReference type="OrthoDB" id="9803371at2"/>
<comment type="similarity">
    <text evidence="2 10">Belongs to the transketolase family. DXPS subfamily.</text>
</comment>
<evidence type="ECO:0000256" key="6">
    <source>
        <dbReference type="ARBA" id="ARBA00022842"/>
    </source>
</evidence>
<protein>
    <recommendedName>
        <fullName evidence="10">1-deoxy-D-xylulose-5-phosphate synthase</fullName>
        <ecNumber evidence="10">2.2.1.7</ecNumber>
    </recommendedName>
    <alternativeName>
        <fullName evidence="10">1-deoxyxylulose-5-phosphate synthase</fullName>
        <shortName evidence="10">DXP synthase</shortName>
        <shortName evidence="10">DXPS</shortName>
    </alternativeName>
</protein>
<dbReference type="GO" id="GO:0005829">
    <property type="term" value="C:cytosol"/>
    <property type="evidence" value="ECO:0007669"/>
    <property type="project" value="TreeGrafter"/>
</dbReference>
<dbReference type="InterPro" id="IPR005477">
    <property type="entry name" value="Dxylulose-5-P_synthase"/>
</dbReference>
<evidence type="ECO:0000256" key="3">
    <source>
        <dbReference type="ARBA" id="ARBA00011738"/>
    </source>
</evidence>
<dbReference type="PANTHER" id="PTHR43322:SF5">
    <property type="entry name" value="1-DEOXY-D-XYLULOSE-5-PHOSPHATE SYNTHASE, CHLOROPLASTIC"/>
    <property type="match status" value="1"/>
</dbReference>
<dbReference type="InterPro" id="IPR029061">
    <property type="entry name" value="THDP-binding"/>
</dbReference>
<gene>
    <name evidence="10 13" type="primary">dxs</name>
    <name evidence="14" type="ORF">LS73_002620</name>
    <name evidence="13" type="ORF">NCTC12714_00848</name>
</gene>
<keyword evidence="16" id="KW-1185">Reference proteome</keyword>
<dbReference type="Pfam" id="PF02779">
    <property type="entry name" value="Transket_pyr"/>
    <property type="match status" value="1"/>
</dbReference>
<evidence type="ECO:0000256" key="5">
    <source>
        <dbReference type="ARBA" id="ARBA00022723"/>
    </source>
</evidence>
<dbReference type="GO" id="GO:0000287">
    <property type="term" value="F:magnesium ion binding"/>
    <property type="evidence" value="ECO:0007669"/>
    <property type="project" value="UniProtKB-UniRule"/>
</dbReference>
<dbReference type="PROSITE" id="PS00802">
    <property type="entry name" value="TRANSKETOLASE_2"/>
    <property type="match status" value="1"/>
</dbReference>
<comment type="pathway">
    <text evidence="1 10">Metabolic intermediate biosynthesis; 1-deoxy-D-xylulose 5-phosphate biosynthesis; 1-deoxy-D-xylulose 5-phosphate from D-glyceraldehyde 3-phosphate and pyruvate: step 1/1.</text>
</comment>
<name>A0A377PTX4_9HELI</name>
<dbReference type="PROSITE" id="PS00801">
    <property type="entry name" value="TRANSKETOLASE_1"/>
    <property type="match status" value="1"/>
</dbReference>
<evidence type="ECO:0000313" key="16">
    <source>
        <dbReference type="Proteomes" id="UP000255139"/>
    </source>
</evidence>
<reference evidence="14 15" key="1">
    <citation type="journal article" date="2014" name="Genome Announc.">
        <title>Draft genome sequences of eight enterohepatic helicobacter species isolated from both laboratory and wild rodents.</title>
        <authorList>
            <person name="Sheh A."/>
            <person name="Shen Z."/>
            <person name="Fox J.G."/>
        </authorList>
    </citation>
    <scope>NUCLEOTIDE SEQUENCE [LARGE SCALE GENOMIC DNA]</scope>
    <source>
        <strain evidence="14 15">ST1</strain>
    </source>
</reference>
<dbReference type="GO" id="GO:0016114">
    <property type="term" value="P:terpenoid biosynthetic process"/>
    <property type="evidence" value="ECO:0007669"/>
    <property type="project" value="UniProtKB-UniRule"/>
</dbReference>
<keyword evidence="6 10" id="KW-0460">Magnesium</keyword>
<accession>A0A377PTX4</accession>